<dbReference type="GO" id="GO:0016301">
    <property type="term" value="F:kinase activity"/>
    <property type="evidence" value="ECO:0007669"/>
    <property type="project" value="InterPro"/>
</dbReference>
<sequence>MIDEEMVNNGQQKTWQKIETALNESQVNFQIISIPSNDQTSRTVQQLLATTTVQEINDCVIVTCGRNEFFLEVLATLLHSAKQKIPVAFIPFETKNAFAKRIGVSFDPLLALKQILNTMRPTFYNLVEMDEAAHTTKKIFLDKVTIGFEAYFASLQRNSKLLIFMQKYHLTFLARLCGLADAFINQERFAATLRVARKYHFFKKAFAVRISNPTLETLAPHESQAETAPLLNVDVISSLNPFSFLILSLSRKFDLANKLPFVHRFKQNQVHLMINSLEFGQIDNRELTNKFYDVFFKIISYPFWFDVTSISLSQRKNIDTQHTDPKD</sequence>
<evidence type="ECO:0000256" key="1">
    <source>
        <dbReference type="ARBA" id="ARBA00022741"/>
    </source>
</evidence>
<dbReference type="InterPro" id="IPR001206">
    <property type="entry name" value="Diacylglycerol_kinase_cat_dom"/>
</dbReference>
<dbReference type="PATRIC" id="fig|1423801.4.peg.2534"/>
<evidence type="ECO:0000313" key="5">
    <source>
        <dbReference type="Proteomes" id="UP000051166"/>
    </source>
</evidence>
<dbReference type="GO" id="GO:0005524">
    <property type="term" value="F:ATP binding"/>
    <property type="evidence" value="ECO:0007669"/>
    <property type="project" value="UniProtKB-KW"/>
</dbReference>
<keyword evidence="2" id="KW-0067">ATP-binding</keyword>
<evidence type="ECO:0000256" key="2">
    <source>
        <dbReference type="ARBA" id="ARBA00022840"/>
    </source>
</evidence>
<feature type="domain" description="DAGKc" evidence="3">
    <location>
        <begin position="11"/>
        <end position="118"/>
    </location>
</feature>
<dbReference type="AlphaFoldDB" id="A0A0R1VAG1"/>
<gene>
    <name evidence="4" type="ORF">FD50_GL002475</name>
</gene>
<dbReference type="Pfam" id="PF00781">
    <property type="entry name" value="DAGK_cat"/>
    <property type="match status" value="1"/>
</dbReference>
<evidence type="ECO:0000259" key="3">
    <source>
        <dbReference type="Pfam" id="PF00781"/>
    </source>
</evidence>
<dbReference type="Proteomes" id="UP000051166">
    <property type="component" value="Unassembled WGS sequence"/>
</dbReference>
<accession>A0A0R1VAG1</accession>
<dbReference type="EMBL" id="AZFQ01000019">
    <property type="protein sequence ID" value="KRL99938.1"/>
    <property type="molecule type" value="Genomic_DNA"/>
</dbReference>
<dbReference type="STRING" id="1423801.FD50_GL002475"/>
<protein>
    <submittedName>
        <fullName evidence="4">Transcription regulator</fullName>
    </submittedName>
</protein>
<organism evidence="4 5">
    <name type="scientific">Liquorilactobacillus satsumensis DSM 16230 = JCM 12392</name>
    <dbReference type="NCBI Taxonomy" id="1423801"/>
    <lineage>
        <taxon>Bacteria</taxon>
        <taxon>Bacillati</taxon>
        <taxon>Bacillota</taxon>
        <taxon>Bacilli</taxon>
        <taxon>Lactobacillales</taxon>
        <taxon>Lactobacillaceae</taxon>
        <taxon>Liquorilactobacillus</taxon>
    </lineage>
</organism>
<name>A0A0R1VAG1_9LACO</name>
<keyword evidence="1" id="KW-0547">Nucleotide-binding</keyword>
<reference evidence="4 5" key="1">
    <citation type="journal article" date="2015" name="Genome Announc.">
        <title>Expanding the biotechnology potential of lactobacilli through comparative genomics of 213 strains and associated genera.</title>
        <authorList>
            <person name="Sun Z."/>
            <person name="Harris H.M."/>
            <person name="McCann A."/>
            <person name="Guo C."/>
            <person name="Argimon S."/>
            <person name="Zhang W."/>
            <person name="Yang X."/>
            <person name="Jeffery I.B."/>
            <person name="Cooney J.C."/>
            <person name="Kagawa T.F."/>
            <person name="Liu W."/>
            <person name="Song Y."/>
            <person name="Salvetti E."/>
            <person name="Wrobel A."/>
            <person name="Rasinkangas P."/>
            <person name="Parkhill J."/>
            <person name="Rea M.C."/>
            <person name="O'Sullivan O."/>
            <person name="Ritari J."/>
            <person name="Douillard F.P."/>
            <person name="Paul Ross R."/>
            <person name="Yang R."/>
            <person name="Briner A.E."/>
            <person name="Felis G.E."/>
            <person name="de Vos W.M."/>
            <person name="Barrangou R."/>
            <person name="Klaenhammer T.R."/>
            <person name="Caufield P.W."/>
            <person name="Cui Y."/>
            <person name="Zhang H."/>
            <person name="O'Toole P.W."/>
        </authorList>
    </citation>
    <scope>NUCLEOTIDE SEQUENCE [LARGE SCALE GENOMIC DNA]</scope>
    <source>
        <strain evidence="4 5">DSM 16230</strain>
    </source>
</reference>
<proteinExistence type="predicted"/>
<comment type="caution">
    <text evidence="4">The sequence shown here is derived from an EMBL/GenBank/DDBJ whole genome shotgun (WGS) entry which is preliminary data.</text>
</comment>
<keyword evidence="5" id="KW-1185">Reference proteome</keyword>
<dbReference type="Gene3D" id="3.40.50.10330">
    <property type="entry name" value="Probable inorganic polyphosphate/atp-NAD kinase, domain 1"/>
    <property type="match status" value="1"/>
</dbReference>
<evidence type="ECO:0000313" key="4">
    <source>
        <dbReference type="EMBL" id="KRL99938.1"/>
    </source>
</evidence>
<dbReference type="SUPFAM" id="SSF111331">
    <property type="entry name" value="NAD kinase/diacylglycerol kinase-like"/>
    <property type="match status" value="1"/>
</dbReference>
<dbReference type="InterPro" id="IPR017438">
    <property type="entry name" value="ATP-NAD_kinase_N"/>
</dbReference>
<dbReference type="InterPro" id="IPR016064">
    <property type="entry name" value="NAD/diacylglycerol_kinase_sf"/>
</dbReference>